<dbReference type="InterPro" id="IPR008964">
    <property type="entry name" value="Invasin/intimin_cell_adhesion"/>
</dbReference>
<feature type="domain" description="Big-1" evidence="2">
    <location>
        <begin position="43"/>
        <end position="132"/>
    </location>
</feature>
<name>A0A0G0I6B7_9BACT</name>
<sequence length="136" mass="14840">MTKKILFIILLILGLVTTVLIVTQTTIFKSRASTTNNHLPVRENSYLFASPIQAKADGIEKVRVTVFLLDSNGLGVSQQTVILKVPPVLQIETIQNITDDLGKATFNLSSPTPGKFEISASTSTLNLSQKINLLFL</sequence>
<protein>
    <recommendedName>
        <fullName evidence="2">Big-1 domain-containing protein</fullName>
    </recommendedName>
</protein>
<dbReference type="InterPro" id="IPR013783">
    <property type="entry name" value="Ig-like_fold"/>
</dbReference>
<dbReference type="InterPro" id="IPR003344">
    <property type="entry name" value="Big_1_dom"/>
</dbReference>
<dbReference type="SUPFAM" id="SSF49373">
    <property type="entry name" value="Invasin/intimin cell-adhesion fragments"/>
    <property type="match status" value="1"/>
</dbReference>
<dbReference type="AlphaFoldDB" id="A0A0G0I6B7"/>
<proteinExistence type="inferred from homology"/>
<comment type="caution">
    <text evidence="3">The sequence shown here is derived from an EMBL/GenBank/DDBJ whole genome shotgun (WGS) entry which is preliminary data.</text>
</comment>
<evidence type="ECO:0000259" key="2">
    <source>
        <dbReference type="SMART" id="SM00634"/>
    </source>
</evidence>
<dbReference type="EMBL" id="LBTX01000001">
    <property type="protein sequence ID" value="KKQ50878.1"/>
    <property type="molecule type" value="Genomic_DNA"/>
</dbReference>
<dbReference type="SMART" id="SM00634">
    <property type="entry name" value="BID_1"/>
    <property type="match status" value="1"/>
</dbReference>
<dbReference type="Pfam" id="PF02369">
    <property type="entry name" value="Big_1"/>
    <property type="match status" value="1"/>
</dbReference>
<dbReference type="Gene3D" id="2.60.40.10">
    <property type="entry name" value="Immunoglobulins"/>
    <property type="match status" value="1"/>
</dbReference>
<gene>
    <name evidence="3" type="ORF">US68_C0001G0077</name>
</gene>
<accession>A0A0G0I6B7</accession>
<dbReference type="Proteomes" id="UP000034231">
    <property type="component" value="Unassembled WGS sequence"/>
</dbReference>
<evidence type="ECO:0000256" key="1">
    <source>
        <dbReference type="ARBA" id="ARBA00010116"/>
    </source>
</evidence>
<evidence type="ECO:0000313" key="3">
    <source>
        <dbReference type="EMBL" id="KKQ50878.1"/>
    </source>
</evidence>
<organism evidence="3 4">
    <name type="scientific">Candidatus Shapirobacteria bacterium GW2011_GWE1_38_10</name>
    <dbReference type="NCBI Taxonomy" id="1618488"/>
    <lineage>
        <taxon>Bacteria</taxon>
        <taxon>Candidatus Shapironibacteriota</taxon>
    </lineage>
</organism>
<comment type="similarity">
    <text evidence="1">Belongs to the intimin/invasin family.</text>
</comment>
<evidence type="ECO:0000313" key="4">
    <source>
        <dbReference type="Proteomes" id="UP000034231"/>
    </source>
</evidence>
<reference evidence="3 4" key="1">
    <citation type="journal article" date="2015" name="Nature">
        <title>rRNA introns, odd ribosomes, and small enigmatic genomes across a large radiation of phyla.</title>
        <authorList>
            <person name="Brown C.T."/>
            <person name="Hug L.A."/>
            <person name="Thomas B.C."/>
            <person name="Sharon I."/>
            <person name="Castelle C.J."/>
            <person name="Singh A."/>
            <person name="Wilkins M.J."/>
            <person name="Williams K.H."/>
            <person name="Banfield J.F."/>
        </authorList>
    </citation>
    <scope>NUCLEOTIDE SEQUENCE [LARGE SCALE GENOMIC DNA]</scope>
</reference>